<proteinExistence type="predicted"/>
<organism evidence="1 2">
    <name type="scientific">Puccinia sorghi</name>
    <dbReference type="NCBI Taxonomy" id="27349"/>
    <lineage>
        <taxon>Eukaryota</taxon>
        <taxon>Fungi</taxon>
        <taxon>Dikarya</taxon>
        <taxon>Basidiomycota</taxon>
        <taxon>Pucciniomycotina</taxon>
        <taxon>Pucciniomycetes</taxon>
        <taxon>Pucciniales</taxon>
        <taxon>Pucciniaceae</taxon>
        <taxon>Puccinia</taxon>
    </lineage>
</organism>
<dbReference type="AlphaFoldDB" id="A0A0L6VEF0"/>
<evidence type="ECO:0000313" key="2">
    <source>
        <dbReference type="Proteomes" id="UP000037035"/>
    </source>
</evidence>
<dbReference type="Proteomes" id="UP000037035">
    <property type="component" value="Unassembled WGS sequence"/>
</dbReference>
<evidence type="ECO:0000313" key="1">
    <source>
        <dbReference type="EMBL" id="KNZ58475.1"/>
    </source>
</evidence>
<dbReference type="STRING" id="27349.A0A0L6VEF0"/>
<sequence>MSYRFAEKIFQKHQNHLAAMLTDVVSSKADTGGLHLIQLLCASPPPPDSAHIFLPQQRAVFLLQAVNRHGSHWDQMINLINIKLDVGSIMGRQRVSCISMCYRRRLE</sequence>
<reference evidence="1 2" key="1">
    <citation type="submission" date="2015-08" db="EMBL/GenBank/DDBJ databases">
        <title>Next Generation Sequencing and Analysis of the Genome of Puccinia sorghi L Schw, the Causal Agent of Maize Common Rust.</title>
        <authorList>
            <person name="Rochi L."/>
            <person name="Burguener G."/>
            <person name="Darino M."/>
            <person name="Turjanski A."/>
            <person name="Kreff E."/>
            <person name="Dieguez M.J."/>
            <person name="Sacco F."/>
        </authorList>
    </citation>
    <scope>NUCLEOTIDE SEQUENCE [LARGE SCALE GENOMIC DNA]</scope>
    <source>
        <strain evidence="1 2">RO10H11247</strain>
    </source>
</reference>
<accession>A0A0L6VEF0</accession>
<keyword evidence="2" id="KW-1185">Reference proteome</keyword>
<dbReference type="EMBL" id="LAVV01006752">
    <property type="protein sequence ID" value="KNZ58475.1"/>
    <property type="molecule type" value="Genomic_DNA"/>
</dbReference>
<dbReference type="VEuPathDB" id="FungiDB:VP01_1923g7"/>
<protein>
    <submittedName>
        <fullName evidence="1">Uncharacterized protein</fullName>
    </submittedName>
</protein>
<name>A0A0L6VEF0_9BASI</name>
<gene>
    <name evidence="1" type="ORF">VP01_1923g7</name>
</gene>
<comment type="caution">
    <text evidence="1">The sequence shown here is derived from an EMBL/GenBank/DDBJ whole genome shotgun (WGS) entry which is preliminary data.</text>
</comment>
<dbReference type="OrthoDB" id="6108at2759"/>